<accession>A0AAD8T0V3</accession>
<reference evidence="4" key="1">
    <citation type="submission" date="2023-07" db="EMBL/GenBank/DDBJ databases">
        <title>A chromosome-level genome assembly of Lolium multiflorum.</title>
        <authorList>
            <person name="Chen Y."/>
            <person name="Copetti D."/>
            <person name="Kolliker R."/>
            <person name="Studer B."/>
        </authorList>
    </citation>
    <scope>NUCLEOTIDE SEQUENCE</scope>
    <source>
        <strain evidence="4">02402/16</strain>
        <tissue evidence="4">Leaf</tissue>
    </source>
</reference>
<name>A0AAD8T0V3_LOLMU</name>
<feature type="compositionally biased region" description="Gly residues" evidence="2">
    <location>
        <begin position="206"/>
        <end position="215"/>
    </location>
</feature>
<organism evidence="4 5">
    <name type="scientific">Lolium multiflorum</name>
    <name type="common">Italian ryegrass</name>
    <name type="synonym">Lolium perenne subsp. multiflorum</name>
    <dbReference type="NCBI Taxonomy" id="4521"/>
    <lineage>
        <taxon>Eukaryota</taxon>
        <taxon>Viridiplantae</taxon>
        <taxon>Streptophyta</taxon>
        <taxon>Embryophyta</taxon>
        <taxon>Tracheophyta</taxon>
        <taxon>Spermatophyta</taxon>
        <taxon>Magnoliopsida</taxon>
        <taxon>Liliopsida</taxon>
        <taxon>Poales</taxon>
        <taxon>Poaceae</taxon>
        <taxon>BOP clade</taxon>
        <taxon>Pooideae</taxon>
        <taxon>Poodae</taxon>
        <taxon>Poeae</taxon>
        <taxon>Poeae Chloroplast Group 2 (Poeae type)</taxon>
        <taxon>Loliodinae</taxon>
        <taxon>Loliinae</taxon>
        <taxon>Lolium</taxon>
    </lineage>
</organism>
<feature type="region of interest" description="Disordered" evidence="2">
    <location>
        <begin position="168"/>
        <end position="371"/>
    </location>
</feature>
<feature type="region of interest" description="Disordered" evidence="2">
    <location>
        <begin position="815"/>
        <end position="840"/>
    </location>
</feature>
<dbReference type="PROSITE" id="PS50158">
    <property type="entry name" value="ZF_CCHC"/>
    <property type="match status" value="1"/>
</dbReference>
<feature type="compositionally biased region" description="Gly residues" evidence="2">
    <location>
        <begin position="256"/>
        <end position="277"/>
    </location>
</feature>
<keyword evidence="1" id="KW-0863">Zinc-finger</keyword>
<protein>
    <recommendedName>
        <fullName evidence="3">CCHC-type domain-containing protein</fullName>
    </recommendedName>
</protein>
<feature type="compositionally biased region" description="Gly residues" evidence="2">
    <location>
        <begin position="171"/>
        <end position="185"/>
    </location>
</feature>
<dbReference type="PANTHER" id="PTHR33170">
    <property type="entry name" value="DUF4283 DOMAIN-CONTAINING PROTEIN-RELATED"/>
    <property type="match status" value="1"/>
</dbReference>
<dbReference type="GO" id="GO:0003676">
    <property type="term" value="F:nucleic acid binding"/>
    <property type="evidence" value="ECO:0007669"/>
    <property type="project" value="InterPro"/>
</dbReference>
<dbReference type="InterPro" id="IPR036875">
    <property type="entry name" value="Znf_CCHC_sf"/>
</dbReference>
<dbReference type="PANTHER" id="PTHR33170:SF2">
    <property type="entry name" value="OS12G0531500 PROTEIN"/>
    <property type="match status" value="1"/>
</dbReference>
<feature type="region of interest" description="Disordered" evidence="2">
    <location>
        <begin position="41"/>
        <end position="73"/>
    </location>
</feature>
<feature type="compositionally biased region" description="Acidic residues" evidence="2">
    <location>
        <begin position="631"/>
        <end position="642"/>
    </location>
</feature>
<feature type="region of interest" description="Disordered" evidence="2">
    <location>
        <begin position="614"/>
        <end position="700"/>
    </location>
</feature>
<dbReference type="AlphaFoldDB" id="A0AAD8T0V3"/>
<feature type="compositionally biased region" description="Polar residues" evidence="2">
    <location>
        <begin position="817"/>
        <end position="827"/>
    </location>
</feature>
<feature type="compositionally biased region" description="Gly residues" evidence="2">
    <location>
        <begin position="331"/>
        <end position="342"/>
    </location>
</feature>
<evidence type="ECO:0000256" key="2">
    <source>
        <dbReference type="SAM" id="MobiDB-lite"/>
    </source>
</evidence>
<dbReference type="InterPro" id="IPR001878">
    <property type="entry name" value="Znf_CCHC"/>
</dbReference>
<dbReference type="EMBL" id="JAUUTY010000003">
    <property type="protein sequence ID" value="KAK1667155.1"/>
    <property type="molecule type" value="Genomic_DNA"/>
</dbReference>
<evidence type="ECO:0000313" key="4">
    <source>
        <dbReference type="EMBL" id="KAK1667155.1"/>
    </source>
</evidence>
<feature type="compositionally biased region" description="Low complexity" evidence="2">
    <location>
        <begin position="686"/>
        <end position="700"/>
    </location>
</feature>
<dbReference type="SUPFAM" id="SSF57756">
    <property type="entry name" value="Retrovirus zinc finger-like domains"/>
    <property type="match status" value="1"/>
</dbReference>
<feature type="compositionally biased region" description="Gly residues" evidence="2">
    <location>
        <begin position="673"/>
        <end position="682"/>
    </location>
</feature>
<sequence>MRATPPRPRSTTCGGRRDPQTGRRAREAPVFALALHAWPATPARPAAAPPPPASPAQPTLGDGEDADSLLGPLAHPGLFLTPWGDGPLDPAHPTFGLAARAQSAPFLGQHPTARPGPGARWLWIPFGCTDPSLGFPARTSEVRRGRSLARTLRRLPDPPDLSRSFAQELMAGGGGNSGGGGGGGGDARKRRYDEQGFNNNSNGSFGNQGYGGGGGRRQEHGGRGDGGWQEHGGRYDDDSSSYGPFEGRGRGDLGRGGDQGRGGDLGRGGDSGRGGDYGRSSNNNRFSDDDRTWAAAEDGPWGPPPPWWEQEQARKRKAEAARARGAPAPTRGGGGGHGGGSHGNSSRNRGQTQGASSQTKPKGKGKQAGGAPAVAVGGECFRCGQEGHFQSDCVNDPVCILCSKTGHVTAGCPTRGRPLLLQSMGHAITGGGFFNIDVEPIKEPNQGELYEAVIHFASAPLSPELLSDELKYLMDVSWDWQVTRVSETEFTVRFPSRETLRMNTRRGQIFLPLCKRDVDIREAFVTPKPGKAFPSVWVQITGLPGDLMEKERLLAALTMLGRPIDVDELSLKKWKTEPIRIRFQCRHPERIKGTVQLCVNGEPYTLGVFAELNAPGGGGASGPPKPPAPRDDDDDDLDDLDSDDKSDGERWNRHRRNDKNDKTGAAINTKAGQDGGSLGGSGKTTRAAAPGSRSAPSLGAIPDQYGSNLAGNIPGLSLSCRFEALADLDQTEPGDGAPTPLDTSLPGLEESLASGETVSHVTDPVDAWLLDSPTGQAPGDALGSKPPISEPDLRGEVIAAISLSQGKRTKVVEVQASPRTTKKTTAASAVRKSSRNQGPAANLPVMEKAKMLTKAKNLDPPSSGPGNPFAALPSLSDTHISSVITDSCIVFVPSAGPREEAISLLRAKEQVQAALAEAAADKARHAAELAAREAVENSADPPRVGALHATSADGPQGARDEA</sequence>
<feature type="region of interest" description="Disordered" evidence="2">
    <location>
        <begin position="1"/>
        <end position="28"/>
    </location>
</feature>
<evidence type="ECO:0000259" key="3">
    <source>
        <dbReference type="PROSITE" id="PS50158"/>
    </source>
</evidence>
<dbReference type="Pfam" id="PF00098">
    <property type="entry name" value="zf-CCHC"/>
    <property type="match status" value="1"/>
</dbReference>
<keyword evidence="5" id="KW-1185">Reference proteome</keyword>
<dbReference type="Proteomes" id="UP001231189">
    <property type="component" value="Unassembled WGS sequence"/>
</dbReference>
<dbReference type="GO" id="GO:0008270">
    <property type="term" value="F:zinc ion binding"/>
    <property type="evidence" value="ECO:0007669"/>
    <property type="project" value="UniProtKB-KW"/>
</dbReference>
<feature type="region of interest" description="Disordered" evidence="2">
    <location>
        <begin position="932"/>
        <end position="962"/>
    </location>
</feature>
<feature type="domain" description="CCHC-type" evidence="3">
    <location>
        <begin position="380"/>
        <end position="393"/>
    </location>
</feature>
<evidence type="ECO:0000313" key="5">
    <source>
        <dbReference type="Proteomes" id="UP001231189"/>
    </source>
</evidence>
<evidence type="ECO:0000256" key="1">
    <source>
        <dbReference type="PROSITE-ProRule" id="PRU00047"/>
    </source>
</evidence>
<keyword evidence="1" id="KW-0862">Zinc</keyword>
<proteinExistence type="predicted"/>
<gene>
    <name evidence="4" type="ORF">QYE76_055314</name>
</gene>
<feature type="compositionally biased region" description="Low complexity" evidence="2">
    <location>
        <begin position="195"/>
        <end position="205"/>
    </location>
</feature>
<comment type="caution">
    <text evidence="4">The sequence shown here is derived from an EMBL/GenBank/DDBJ whole genome shotgun (WGS) entry which is preliminary data.</text>
</comment>
<feature type="compositionally biased region" description="Basic and acidic residues" evidence="2">
    <location>
        <begin position="15"/>
        <end position="27"/>
    </location>
</feature>
<dbReference type="SMART" id="SM00343">
    <property type="entry name" value="ZnF_C2HC"/>
    <property type="match status" value="2"/>
</dbReference>
<keyword evidence="1" id="KW-0479">Metal-binding</keyword>
<feature type="region of interest" description="Disordered" evidence="2">
    <location>
        <begin position="772"/>
        <end position="791"/>
    </location>
</feature>
<dbReference type="Gene3D" id="4.10.60.10">
    <property type="entry name" value="Zinc finger, CCHC-type"/>
    <property type="match status" value="1"/>
</dbReference>